<accession>A0ABS5G5D9</accession>
<dbReference type="EMBL" id="JAFCLK010000010">
    <property type="protein sequence ID" value="MBR1136478.1"/>
    <property type="molecule type" value="Genomic_DNA"/>
</dbReference>
<evidence type="ECO:0000313" key="4">
    <source>
        <dbReference type="Proteomes" id="UP001314635"/>
    </source>
</evidence>
<dbReference type="PRINTS" id="PR00081">
    <property type="entry name" value="GDHRDH"/>
</dbReference>
<proteinExistence type="inferred from homology"/>
<comment type="caution">
    <text evidence="3">The sequence shown here is derived from an EMBL/GenBank/DDBJ whole genome shotgun (WGS) entry which is preliminary data.</text>
</comment>
<dbReference type="InterPro" id="IPR002347">
    <property type="entry name" value="SDR_fam"/>
</dbReference>
<dbReference type="Gene3D" id="3.40.50.720">
    <property type="entry name" value="NAD(P)-binding Rossmann-like Domain"/>
    <property type="match status" value="1"/>
</dbReference>
<dbReference type="Pfam" id="PF13561">
    <property type="entry name" value="adh_short_C2"/>
    <property type="match status" value="1"/>
</dbReference>
<dbReference type="RefSeq" id="WP_172237277.1">
    <property type="nucleotide sequence ID" value="NZ_JABFDP010000015.1"/>
</dbReference>
<reference evidence="4" key="1">
    <citation type="journal article" date="2021" name="ISME J.">
        <title>Evolutionary origin and ecological implication of a unique nif island in free-living Bradyrhizobium lineages.</title>
        <authorList>
            <person name="Tao J."/>
        </authorList>
    </citation>
    <scope>NUCLEOTIDE SEQUENCE [LARGE SCALE GENOMIC DNA]</scope>
    <source>
        <strain evidence="4">SZCCT0094</strain>
    </source>
</reference>
<dbReference type="PRINTS" id="PR00080">
    <property type="entry name" value="SDRFAMILY"/>
</dbReference>
<dbReference type="Proteomes" id="UP001314635">
    <property type="component" value="Unassembled WGS sequence"/>
</dbReference>
<comment type="similarity">
    <text evidence="1">Belongs to the short-chain dehydrogenases/reductases (SDR) family.</text>
</comment>
<evidence type="ECO:0000256" key="1">
    <source>
        <dbReference type="ARBA" id="ARBA00006484"/>
    </source>
</evidence>
<name>A0ABS5G5D9_9BRAD</name>
<evidence type="ECO:0000313" key="3">
    <source>
        <dbReference type="EMBL" id="MBR1136478.1"/>
    </source>
</evidence>
<sequence length="253" mass="26031">MSTIQLPGKRVIVTGAAGGLGRGFALAFAAAGAEIVAADIRLGGVEETARLIRDGGGKAHAAEVDVANEASTAALAQFALARMGGVDVLVNNAAIYAGLERRGFEAIPEAEWDRVMRVNIKGVWMMTKAAAPLMRRAGGGAIVNVSSATVMSGSPLWLHYVSSKGAVIAMTRALARELGDDKITVNVIAPGFTLTEASLGLMENAAEYGVTRGALKRAADVDDMVGGALFFASPAAAFITGQTLIVDGGRQFI</sequence>
<gene>
    <name evidence="3" type="ORF">JQ619_11935</name>
</gene>
<dbReference type="InterPro" id="IPR036291">
    <property type="entry name" value="NAD(P)-bd_dom_sf"/>
</dbReference>
<dbReference type="PANTHER" id="PTHR24321:SF8">
    <property type="entry name" value="ESTRADIOL 17-BETA-DEHYDROGENASE 8-RELATED"/>
    <property type="match status" value="1"/>
</dbReference>
<evidence type="ECO:0000256" key="2">
    <source>
        <dbReference type="ARBA" id="ARBA00023002"/>
    </source>
</evidence>
<keyword evidence="4" id="KW-1185">Reference proteome</keyword>
<dbReference type="CDD" id="cd05233">
    <property type="entry name" value="SDR_c"/>
    <property type="match status" value="1"/>
</dbReference>
<dbReference type="PROSITE" id="PS00061">
    <property type="entry name" value="ADH_SHORT"/>
    <property type="match status" value="1"/>
</dbReference>
<dbReference type="PANTHER" id="PTHR24321">
    <property type="entry name" value="DEHYDROGENASES, SHORT CHAIN"/>
    <property type="match status" value="1"/>
</dbReference>
<keyword evidence="2" id="KW-0560">Oxidoreductase</keyword>
<protein>
    <submittedName>
        <fullName evidence="3">SDR family oxidoreductase</fullName>
    </submittedName>
</protein>
<dbReference type="InterPro" id="IPR020904">
    <property type="entry name" value="Sc_DH/Rdtase_CS"/>
</dbReference>
<organism evidence="3 4">
    <name type="scientific">Bradyrhizobium denitrificans</name>
    <dbReference type="NCBI Taxonomy" id="2734912"/>
    <lineage>
        <taxon>Bacteria</taxon>
        <taxon>Pseudomonadati</taxon>
        <taxon>Pseudomonadota</taxon>
        <taxon>Alphaproteobacteria</taxon>
        <taxon>Hyphomicrobiales</taxon>
        <taxon>Nitrobacteraceae</taxon>
        <taxon>Bradyrhizobium</taxon>
    </lineage>
</organism>
<dbReference type="SUPFAM" id="SSF51735">
    <property type="entry name" value="NAD(P)-binding Rossmann-fold domains"/>
    <property type="match status" value="1"/>
</dbReference>